<dbReference type="PANTHER" id="PTHR35982:SF1">
    <property type="entry name" value="SPIROCYCLASE, AVEC FAMILY"/>
    <property type="match status" value="1"/>
</dbReference>
<keyword evidence="4" id="KW-1185">Reference proteome</keyword>
<feature type="transmembrane region" description="Helical" evidence="1">
    <location>
        <begin position="60"/>
        <end position="77"/>
    </location>
</feature>
<dbReference type="EMBL" id="CAWYQH010000035">
    <property type="protein sequence ID" value="CAK8676467.1"/>
    <property type="molecule type" value="Genomic_DNA"/>
</dbReference>
<protein>
    <recommendedName>
        <fullName evidence="2">DUF7802 domain-containing protein</fullName>
    </recommendedName>
</protein>
<keyword evidence="1" id="KW-0472">Membrane</keyword>
<evidence type="ECO:0000256" key="1">
    <source>
        <dbReference type="SAM" id="Phobius"/>
    </source>
</evidence>
<sequence length="431" mass="49949">MDTVKEWLDWFVCINNPTIPEMWDQQPTFLLANLLYLLMAAMSLKFAVRHGWNSRYTYMWFAALFHGIVTEIVSYQFPDINNFWHSQTPLIFAGRRFPLYIVLFYPATITHAYIAVENLKLPGWVEPFAVGLFDVIIDFPYDIMGIKLLWWTWHDTDHNIADRHYWVPWTSYFFHMSFHSTFAALLNGSRYLLTGSADKKVASGGFVRESICVIITAMFSMAFAVIFQMLPIYHGLKDGFGFHTEVIMFIVFALYFGIVYWYDRDPPNEARGNVNTKMTLSRWFSNESAAVMTIYYIFFVILVVFAKPENERSYGMHEPIGPADEKVELYAISGAVYVKQKYLDPLNYDEGYFDFRCSEIGGFKGTPNLTAHPELIGTDWYTVCGTPYENHAEYIAVVWAFCVLGLYSFFNAFARSAGPKKPKGKPKRKRE</sequence>
<keyword evidence="1" id="KW-0812">Transmembrane</keyword>
<feature type="transmembrane region" description="Helical" evidence="1">
    <location>
        <begin position="29"/>
        <end position="48"/>
    </location>
</feature>
<dbReference type="InterPro" id="IPR056704">
    <property type="entry name" value="DUF7802"/>
</dbReference>
<feature type="transmembrane region" description="Helical" evidence="1">
    <location>
        <begin position="242"/>
        <end position="262"/>
    </location>
</feature>
<feature type="transmembrane region" description="Helical" evidence="1">
    <location>
        <begin position="128"/>
        <end position="152"/>
    </location>
</feature>
<keyword evidence="1" id="KW-1133">Transmembrane helix</keyword>
<feature type="transmembrane region" description="Helical" evidence="1">
    <location>
        <begin position="394"/>
        <end position="414"/>
    </location>
</feature>
<accession>A0ABP0F9T5</accession>
<name>A0ABP0F9T5_CLALP</name>
<proteinExistence type="predicted"/>
<evidence type="ECO:0000313" key="3">
    <source>
        <dbReference type="EMBL" id="CAK8676467.1"/>
    </source>
</evidence>
<feature type="transmembrane region" description="Helical" evidence="1">
    <location>
        <begin position="205"/>
        <end position="230"/>
    </location>
</feature>
<dbReference type="Proteomes" id="UP001642483">
    <property type="component" value="Unassembled WGS sequence"/>
</dbReference>
<feature type="transmembrane region" description="Helical" evidence="1">
    <location>
        <begin position="97"/>
        <end position="116"/>
    </location>
</feature>
<organism evidence="3 4">
    <name type="scientific">Clavelina lepadiformis</name>
    <name type="common">Light-bulb sea squirt</name>
    <name type="synonym">Ascidia lepadiformis</name>
    <dbReference type="NCBI Taxonomy" id="159417"/>
    <lineage>
        <taxon>Eukaryota</taxon>
        <taxon>Metazoa</taxon>
        <taxon>Chordata</taxon>
        <taxon>Tunicata</taxon>
        <taxon>Ascidiacea</taxon>
        <taxon>Aplousobranchia</taxon>
        <taxon>Clavelinidae</taxon>
        <taxon>Clavelina</taxon>
    </lineage>
</organism>
<feature type="transmembrane region" description="Helical" evidence="1">
    <location>
        <begin position="172"/>
        <end position="193"/>
    </location>
</feature>
<dbReference type="Pfam" id="PF25085">
    <property type="entry name" value="DUF7802"/>
    <property type="match status" value="1"/>
</dbReference>
<comment type="caution">
    <text evidence="3">The sequence shown here is derived from an EMBL/GenBank/DDBJ whole genome shotgun (WGS) entry which is preliminary data.</text>
</comment>
<dbReference type="PANTHER" id="PTHR35982">
    <property type="entry name" value="AGAP005361-PA"/>
    <property type="match status" value="1"/>
</dbReference>
<reference evidence="3 4" key="1">
    <citation type="submission" date="2024-02" db="EMBL/GenBank/DDBJ databases">
        <authorList>
            <person name="Daric V."/>
            <person name="Darras S."/>
        </authorList>
    </citation>
    <scope>NUCLEOTIDE SEQUENCE [LARGE SCALE GENOMIC DNA]</scope>
</reference>
<gene>
    <name evidence="3" type="ORF">CVLEPA_LOCUS5937</name>
</gene>
<evidence type="ECO:0000259" key="2">
    <source>
        <dbReference type="Pfam" id="PF25085"/>
    </source>
</evidence>
<feature type="transmembrane region" description="Helical" evidence="1">
    <location>
        <begin position="283"/>
        <end position="306"/>
    </location>
</feature>
<evidence type="ECO:0000313" key="4">
    <source>
        <dbReference type="Proteomes" id="UP001642483"/>
    </source>
</evidence>
<feature type="domain" description="DUF7802" evidence="2">
    <location>
        <begin position="5"/>
        <end position="411"/>
    </location>
</feature>